<dbReference type="GO" id="GO:0005737">
    <property type="term" value="C:cytoplasm"/>
    <property type="evidence" value="ECO:0007669"/>
    <property type="project" value="TreeGrafter"/>
</dbReference>
<feature type="region of interest" description="Disordered" evidence="2">
    <location>
        <begin position="341"/>
        <end position="360"/>
    </location>
</feature>
<dbReference type="GO" id="GO:0061157">
    <property type="term" value="P:mRNA destabilization"/>
    <property type="evidence" value="ECO:0007669"/>
    <property type="project" value="TreeGrafter"/>
</dbReference>
<name>A0A4U5QWJ3_POPAL</name>
<dbReference type="InterPro" id="IPR045168">
    <property type="entry name" value="YTH_prot"/>
</dbReference>
<feature type="region of interest" description="Disordered" evidence="2">
    <location>
        <begin position="588"/>
        <end position="641"/>
    </location>
</feature>
<dbReference type="InterPro" id="IPR007275">
    <property type="entry name" value="YTH_domain"/>
</dbReference>
<dbReference type="STRING" id="43335.A0A4U5QWJ3"/>
<dbReference type="GO" id="GO:0003729">
    <property type="term" value="F:mRNA binding"/>
    <property type="evidence" value="ECO:0007669"/>
    <property type="project" value="UniProtKB-UniRule"/>
</dbReference>
<dbReference type="EMBL" id="RCHU01000088">
    <property type="protein sequence ID" value="TKS15593.1"/>
    <property type="molecule type" value="Genomic_DNA"/>
</dbReference>
<accession>A0A4U5QWJ3</accession>
<gene>
    <name evidence="4" type="ORF">D5086_0000032880</name>
</gene>
<dbReference type="CDD" id="cd21134">
    <property type="entry name" value="YTH"/>
    <property type="match status" value="1"/>
</dbReference>
<dbReference type="PROSITE" id="PS50882">
    <property type="entry name" value="YTH"/>
    <property type="match status" value="1"/>
</dbReference>
<reference evidence="4" key="1">
    <citation type="submission" date="2018-10" db="EMBL/GenBank/DDBJ databases">
        <title>Population genomic analysis revealed the cold adaptation of white poplar.</title>
        <authorList>
            <person name="Liu Y.-J."/>
        </authorList>
    </citation>
    <scope>NUCLEOTIDE SEQUENCE [LARGE SCALE GENOMIC DNA]</scope>
    <source>
        <strain evidence="4">PAL-ZL1</strain>
    </source>
</reference>
<feature type="compositionally biased region" description="Polar residues" evidence="2">
    <location>
        <begin position="602"/>
        <end position="625"/>
    </location>
</feature>
<evidence type="ECO:0000313" key="4">
    <source>
        <dbReference type="EMBL" id="TKS15593.1"/>
    </source>
</evidence>
<comment type="caution">
    <text evidence="4">The sequence shown here is derived from an EMBL/GenBank/DDBJ whole genome shotgun (WGS) entry which is preliminary data.</text>
</comment>
<dbReference type="Gene3D" id="3.10.590.10">
    <property type="entry name" value="ph1033 like domains"/>
    <property type="match status" value="1"/>
</dbReference>
<comment type="function">
    <text evidence="1">Specifically recognizes and binds N6-methyladenosine (m6A)-containing RNAs, and regulates mRNA stability. M6A is a modification present at internal sites of mRNAs and some non-coding RNAs and plays a role in mRNA stability and processing.</text>
</comment>
<dbReference type="PANTHER" id="PTHR12357:SF95">
    <property type="entry name" value="YTH DOMAIN-CONTAINING FAMILY PROTEIN"/>
    <property type="match status" value="1"/>
</dbReference>
<evidence type="ECO:0000256" key="1">
    <source>
        <dbReference type="RuleBase" id="RU369095"/>
    </source>
</evidence>
<feature type="domain" description="YTH" evidence="3">
    <location>
        <begin position="397"/>
        <end position="538"/>
    </location>
</feature>
<evidence type="ECO:0000259" key="3">
    <source>
        <dbReference type="PROSITE" id="PS50882"/>
    </source>
</evidence>
<organism evidence="4">
    <name type="scientific">Populus alba</name>
    <name type="common">White poplar</name>
    <dbReference type="NCBI Taxonomy" id="43335"/>
    <lineage>
        <taxon>Eukaryota</taxon>
        <taxon>Viridiplantae</taxon>
        <taxon>Streptophyta</taxon>
        <taxon>Embryophyta</taxon>
        <taxon>Tracheophyta</taxon>
        <taxon>Spermatophyta</taxon>
        <taxon>Magnoliopsida</taxon>
        <taxon>eudicotyledons</taxon>
        <taxon>Gunneridae</taxon>
        <taxon>Pentapetalae</taxon>
        <taxon>rosids</taxon>
        <taxon>fabids</taxon>
        <taxon>Malpighiales</taxon>
        <taxon>Salicaceae</taxon>
        <taxon>Saliceae</taxon>
        <taxon>Populus</taxon>
    </lineage>
</organism>
<dbReference type="Pfam" id="PF04146">
    <property type="entry name" value="YTH"/>
    <property type="match status" value="1"/>
</dbReference>
<dbReference type="PANTHER" id="PTHR12357">
    <property type="entry name" value="YTH YT521-B HOMOLOGY DOMAIN-CONTAINING"/>
    <property type="match status" value="1"/>
</dbReference>
<protein>
    <recommendedName>
        <fullName evidence="1">YTH domain-containing family protein</fullName>
    </recommendedName>
</protein>
<sequence length="641" mass="70481">MPSAAASRYKHPTSFSVSVRSGFSVSGRPRSVLSLRANWVLKIDNGHRNQTWATNIAENVLTGLESSPVVAKPVDNNVGSGIDGLPSDSTPTISASGNGVSDTKVNGSAVSITKREADQEPNAASGYSYQYPGYSGSSTQLDDQVYYQVDGSQTGMQSDNGSMVYYWPSYPYASGTVVGVDGQSVAQQPYFSSSGYLQHPVSYGLEAMPCYSWDSAYVSDVSNGNAVFENGKGDSGSTAFAQSNGFNSTKSNGNIGSKISKPMYTQLVRPMTKVSPSGSDFSAGLFKGYQPMGKFPPFTCQKPGPFPHNGPLNYRQNGRMWTGNYRNKSRDRFDKNYDFENQTELTRGPRASNKNAPLDSLVNKNASLDSSVKDELGIAMRKEQYNLPDFETEHANAKFFVIKSYSEDDIHKSIKYDVWASTPNGNKKLDAAFHNAEEVSSETGSKCPIFLFFSVNGSGQFVGFAEMVGQVDFNKDMDFWQIDKWNGFFPVKWHVIKDIPNGQLRHIVLENNDGHSVTFSRDTQEIVLKQGLEMLNIFKSYSAKTSLLDDFNFYEKREKSLNTKRGNKPATLQMEIFKNGDFAKHTTAEEGISEDDSRTKKTTNPSSLINLTKNLSLSGHIQKSNPIKKPIGNSDPPVPSP</sequence>
<evidence type="ECO:0000256" key="2">
    <source>
        <dbReference type="SAM" id="MobiDB-lite"/>
    </source>
</evidence>
<keyword evidence="1" id="KW-0694">RNA-binding</keyword>
<dbReference type="AlphaFoldDB" id="A0A4U5QWJ3"/>
<proteinExistence type="inferred from homology"/>
<comment type="similarity">
    <text evidence="1">Belongs to the YTHDF family.</text>
</comment>
<dbReference type="GO" id="GO:1990247">
    <property type="term" value="F:N6-methyladenosine-containing RNA reader activity"/>
    <property type="evidence" value="ECO:0007669"/>
    <property type="project" value="UniProtKB-UniRule"/>
</dbReference>